<protein>
    <submittedName>
        <fullName evidence="1">Uncharacterized protein</fullName>
    </submittedName>
</protein>
<dbReference type="AlphaFoldDB" id="A0A0A9BS79"/>
<reference evidence="1" key="1">
    <citation type="submission" date="2014-09" db="EMBL/GenBank/DDBJ databases">
        <authorList>
            <person name="Magalhaes I.L.F."/>
            <person name="Oliveira U."/>
            <person name="Santos F.R."/>
            <person name="Vidigal T.H.D.A."/>
            <person name="Brescovit A.D."/>
            <person name="Santos A.J."/>
        </authorList>
    </citation>
    <scope>NUCLEOTIDE SEQUENCE</scope>
    <source>
        <tissue evidence="1">Shoot tissue taken approximately 20 cm above the soil surface</tissue>
    </source>
</reference>
<proteinExistence type="predicted"/>
<dbReference type="EMBL" id="GBRH01235793">
    <property type="protein sequence ID" value="JAD62102.1"/>
    <property type="molecule type" value="Transcribed_RNA"/>
</dbReference>
<evidence type="ECO:0000313" key="1">
    <source>
        <dbReference type="EMBL" id="JAD62102.1"/>
    </source>
</evidence>
<name>A0A0A9BS79_ARUDO</name>
<accession>A0A0A9BS79</accession>
<reference evidence="1" key="2">
    <citation type="journal article" date="2015" name="Data Brief">
        <title>Shoot transcriptome of the giant reed, Arundo donax.</title>
        <authorList>
            <person name="Barrero R.A."/>
            <person name="Guerrero F.D."/>
            <person name="Moolhuijzen P."/>
            <person name="Goolsby J.A."/>
            <person name="Tidwell J."/>
            <person name="Bellgard S.E."/>
            <person name="Bellgard M.I."/>
        </authorList>
    </citation>
    <scope>NUCLEOTIDE SEQUENCE</scope>
    <source>
        <tissue evidence="1">Shoot tissue taken approximately 20 cm above the soil surface</tissue>
    </source>
</reference>
<sequence>MLHACIYHIIYLLRLPYHLLGILFKIVELATSRPFLVICSCFMHDL</sequence>
<organism evidence="1">
    <name type="scientific">Arundo donax</name>
    <name type="common">Giant reed</name>
    <name type="synonym">Donax arundinaceus</name>
    <dbReference type="NCBI Taxonomy" id="35708"/>
    <lineage>
        <taxon>Eukaryota</taxon>
        <taxon>Viridiplantae</taxon>
        <taxon>Streptophyta</taxon>
        <taxon>Embryophyta</taxon>
        <taxon>Tracheophyta</taxon>
        <taxon>Spermatophyta</taxon>
        <taxon>Magnoliopsida</taxon>
        <taxon>Liliopsida</taxon>
        <taxon>Poales</taxon>
        <taxon>Poaceae</taxon>
        <taxon>PACMAD clade</taxon>
        <taxon>Arundinoideae</taxon>
        <taxon>Arundineae</taxon>
        <taxon>Arundo</taxon>
    </lineage>
</organism>